<evidence type="ECO:0008006" key="3">
    <source>
        <dbReference type="Google" id="ProtNLM"/>
    </source>
</evidence>
<reference evidence="1" key="1">
    <citation type="submission" date="2021-06" db="EMBL/GenBank/DDBJ databases">
        <authorList>
            <person name="Huq M.A."/>
        </authorList>
    </citation>
    <scope>NUCLEOTIDE SEQUENCE</scope>
    <source>
        <strain evidence="1">MAH-26</strain>
    </source>
</reference>
<dbReference type="PROSITE" id="PS51257">
    <property type="entry name" value="PROKAR_LIPOPROTEIN"/>
    <property type="match status" value="1"/>
</dbReference>
<comment type="caution">
    <text evidence="1">The sequence shown here is derived from an EMBL/GenBank/DDBJ whole genome shotgun (WGS) entry which is preliminary data.</text>
</comment>
<dbReference type="RefSeq" id="WP_217795117.1">
    <property type="nucleotide sequence ID" value="NZ_JAHSPG010000018.1"/>
</dbReference>
<proteinExistence type="predicted"/>
<accession>A0A9E2SCJ8</accession>
<dbReference type="EMBL" id="JAHSPG010000018">
    <property type="protein sequence ID" value="MBV4360593.1"/>
    <property type="molecule type" value="Genomic_DNA"/>
</dbReference>
<evidence type="ECO:0000313" key="1">
    <source>
        <dbReference type="EMBL" id="MBV4360593.1"/>
    </source>
</evidence>
<sequence length="195" mass="21832">MRIIFVFLVLLFGATACKTKYRKAADEIAAKVPEVTNINVGKDEYSLYVPDGWTTRHKYAYGIDFYYLDAPQTKDDPNTNINVITEFMQNLSLDDYLKGTIRSVQKNIPSAVILGQGDIVANGTKGVWYSYKMEPQGIKATLVSYIFPKNGIAYVVTAGTQTKDAIRYRGIFDNVAKSFKFSHESTLKSKVVANN</sequence>
<dbReference type="AlphaFoldDB" id="A0A9E2SCJ8"/>
<gene>
    <name evidence="1" type="ORF">KTO63_25740</name>
</gene>
<organism evidence="1 2">
    <name type="scientific">Pinibacter aurantiacus</name>
    <dbReference type="NCBI Taxonomy" id="2851599"/>
    <lineage>
        <taxon>Bacteria</taxon>
        <taxon>Pseudomonadati</taxon>
        <taxon>Bacteroidota</taxon>
        <taxon>Chitinophagia</taxon>
        <taxon>Chitinophagales</taxon>
        <taxon>Chitinophagaceae</taxon>
        <taxon>Pinibacter</taxon>
    </lineage>
</organism>
<evidence type="ECO:0000313" key="2">
    <source>
        <dbReference type="Proteomes" id="UP000812270"/>
    </source>
</evidence>
<keyword evidence="2" id="KW-1185">Reference proteome</keyword>
<protein>
    <recommendedName>
        <fullName evidence="3">DUF1795 domain-containing protein</fullName>
    </recommendedName>
</protein>
<name>A0A9E2SCJ8_9BACT</name>
<dbReference type="Proteomes" id="UP000812270">
    <property type="component" value="Unassembled WGS sequence"/>
</dbReference>